<feature type="region of interest" description="Disordered" evidence="1">
    <location>
        <begin position="405"/>
        <end position="442"/>
    </location>
</feature>
<keyword evidence="2" id="KW-1185">Reference proteome</keyword>
<feature type="compositionally biased region" description="Basic and acidic residues" evidence="1">
    <location>
        <begin position="458"/>
        <end position="479"/>
    </location>
</feature>
<dbReference type="Proteomes" id="UP000887561">
    <property type="component" value="Unplaced"/>
</dbReference>
<feature type="compositionally biased region" description="Polar residues" evidence="1">
    <location>
        <begin position="428"/>
        <end position="438"/>
    </location>
</feature>
<reference evidence="3" key="1">
    <citation type="submission" date="2022-11" db="UniProtKB">
        <authorList>
            <consortium name="WormBaseParasite"/>
        </authorList>
    </citation>
    <scope>IDENTIFICATION</scope>
</reference>
<dbReference type="AlphaFoldDB" id="A0A915MCK4"/>
<evidence type="ECO:0000313" key="2">
    <source>
        <dbReference type="Proteomes" id="UP000887561"/>
    </source>
</evidence>
<feature type="region of interest" description="Disordered" evidence="1">
    <location>
        <begin position="498"/>
        <end position="540"/>
    </location>
</feature>
<feature type="compositionally biased region" description="Low complexity" evidence="1">
    <location>
        <begin position="91"/>
        <end position="110"/>
    </location>
</feature>
<feature type="region of interest" description="Disordered" evidence="1">
    <location>
        <begin position="90"/>
        <end position="110"/>
    </location>
</feature>
<name>A0A915MCK4_MELJA</name>
<proteinExistence type="predicted"/>
<evidence type="ECO:0000313" key="3">
    <source>
        <dbReference type="WBParaSite" id="scaffold34652_cov210.g21490"/>
    </source>
</evidence>
<dbReference type="WBParaSite" id="scaffold34652_cov210.g21490">
    <property type="protein sequence ID" value="scaffold34652_cov210.g21490"/>
    <property type="gene ID" value="scaffold34652_cov210.g21490"/>
</dbReference>
<feature type="compositionally biased region" description="Basic and acidic residues" evidence="1">
    <location>
        <begin position="621"/>
        <end position="631"/>
    </location>
</feature>
<protein>
    <submittedName>
        <fullName evidence="3">Uncharacterized protein</fullName>
    </submittedName>
</protein>
<feature type="region of interest" description="Disordered" evidence="1">
    <location>
        <begin position="458"/>
        <end position="486"/>
    </location>
</feature>
<feature type="compositionally biased region" description="Basic and acidic residues" evidence="1">
    <location>
        <begin position="513"/>
        <end position="527"/>
    </location>
</feature>
<feature type="region of interest" description="Disordered" evidence="1">
    <location>
        <begin position="608"/>
        <end position="631"/>
    </location>
</feature>
<organism evidence="2 3">
    <name type="scientific">Meloidogyne javanica</name>
    <name type="common">Root-knot nematode worm</name>
    <dbReference type="NCBI Taxonomy" id="6303"/>
    <lineage>
        <taxon>Eukaryota</taxon>
        <taxon>Metazoa</taxon>
        <taxon>Ecdysozoa</taxon>
        <taxon>Nematoda</taxon>
        <taxon>Chromadorea</taxon>
        <taxon>Rhabditida</taxon>
        <taxon>Tylenchina</taxon>
        <taxon>Tylenchomorpha</taxon>
        <taxon>Tylenchoidea</taxon>
        <taxon>Meloidogynidae</taxon>
        <taxon>Meloidogyninae</taxon>
        <taxon>Meloidogyne</taxon>
        <taxon>Meloidogyne incognita group</taxon>
    </lineage>
</organism>
<accession>A0A915MCK4</accession>
<sequence>MLYIQSSFVIATTEEDIEKAKTNLHVDSAVHKCLKDAFETLVKLFEDDVGSVERQNLDELTSAPYTSNRFVGIIRHFTRSLSLNDSRNVYSESKSAPTSPSGSAPASPSGSGLGSAKQYFRSVSFNEPIRGTGVLGFVRQLSLNAASQALSPRESSNKTYKRMSSFKLTEGLIVANATAYLSVEIKNLREILDKIYETFEDIPEELRNKVPFNLREDKFPYIINRQLISNLDIWLMRFERISQENKEYNLCNYFYPNEKGWIREELNALLGVEFYSGLKTQNVFRSWPFNYKNIYKNGKVDNKVNDVVRNMRIYLGIVGVKAYQIYEIYSIATTKLHNVYQEKILGPDSEPITLLYQKKKIEEIIIKQKIPAKKVEWQVWNDIADIFQLEEKILSTQTTVASNPVTLQSSPRYSPRELSPETKGFSPKSLSPIENPNVFQKHRQPRYDNLVLEKNKHPEDAAIHDNDNKNQKGKEELKGIETSSSITKPPRFKITKLIIPIPEESEFEGTTSKGKDSKGQDLKDNDQTSKATLKGKSTHLPRRVKISLMFNKDLAEAEEIESLNPEAKFEDKVKNKEQKELMDVEKKGIEANKNQIFEEAQNKHEEIEMTMEKSASSSNLSHEEELEKSKKLMNKDITKLVSTEIKNPSPVIKPMDYKPITAL</sequence>
<evidence type="ECO:0000256" key="1">
    <source>
        <dbReference type="SAM" id="MobiDB-lite"/>
    </source>
</evidence>